<dbReference type="PIRSF" id="PIRSF000188">
    <property type="entry name" value="Phe_leu_dh"/>
    <property type="match status" value="1"/>
</dbReference>
<dbReference type="InterPro" id="IPR046346">
    <property type="entry name" value="Aminoacid_DH-like_N_sf"/>
</dbReference>
<dbReference type="RefSeq" id="WP_120023263.1">
    <property type="nucleotide sequence ID" value="NZ_QZFV01000071.1"/>
</dbReference>
<keyword evidence="2 6" id="KW-0560">Oxidoreductase</keyword>
<evidence type="ECO:0000313" key="9">
    <source>
        <dbReference type="Proteomes" id="UP000285112"/>
    </source>
</evidence>
<dbReference type="Gene3D" id="3.40.50.10860">
    <property type="entry name" value="Leucine Dehydrogenase, chain A, domain 1"/>
    <property type="match status" value="1"/>
</dbReference>
<dbReference type="EMBL" id="QZFV01000071">
    <property type="protein sequence ID" value="RJQ86853.1"/>
    <property type="molecule type" value="Genomic_DNA"/>
</dbReference>
<dbReference type="PROSITE" id="PS00074">
    <property type="entry name" value="GLFV_DEHYDROGENASE"/>
    <property type="match status" value="1"/>
</dbReference>
<dbReference type="Pfam" id="PF00208">
    <property type="entry name" value="ELFV_dehydrog"/>
    <property type="match status" value="1"/>
</dbReference>
<dbReference type="FunFam" id="3.40.50.10860:FF:000010">
    <property type="entry name" value="Leucine dehydrogenase"/>
    <property type="match status" value="1"/>
</dbReference>
<evidence type="ECO:0000256" key="2">
    <source>
        <dbReference type="ARBA" id="ARBA00023002"/>
    </source>
</evidence>
<dbReference type="GO" id="GO:0016639">
    <property type="term" value="F:oxidoreductase activity, acting on the CH-NH2 group of donors, NAD or NADP as acceptor"/>
    <property type="evidence" value="ECO:0007669"/>
    <property type="project" value="InterPro"/>
</dbReference>
<dbReference type="InterPro" id="IPR006095">
    <property type="entry name" value="Glu/Leu/Phe/Val/Trp_DH"/>
</dbReference>
<dbReference type="InterPro" id="IPR036291">
    <property type="entry name" value="NAD(P)-bd_dom_sf"/>
</dbReference>
<feature type="domain" description="Glutamate/phenylalanine/leucine/valine/L-tryptophan dehydrogenase C-terminal" evidence="7">
    <location>
        <begin position="144"/>
        <end position="353"/>
    </location>
</feature>
<comment type="caution">
    <text evidence="8">The sequence shown here is derived from an EMBL/GenBank/DDBJ whole genome shotgun (WGS) entry which is preliminary data.</text>
</comment>
<evidence type="ECO:0000256" key="5">
    <source>
        <dbReference type="PIRSR" id="PIRSR000188-2"/>
    </source>
</evidence>
<dbReference type="InterPro" id="IPR033524">
    <property type="entry name" value="Glu/Leu/Phe/Val_DH_AS"/>
</dbReference>
<dbReference type="InterPro" id="IPR006096">
    <property type="entry name" value="Glu/Leu/Phe/Val/Trp_DH_C"/>
</dbReference>
<dbReference type="Gene3D" id="3.40.50.720">
    <property type="entry name" value="NAD(P)-binding Rossmann-like Domain"/>
    <property type="match status" value="1"/>
</dbReference>
<evidence type="ECO:0000256" key="3">
    <source>
        <dbReference type="ARBA" id="ARBA00023027"/>
    </source>
</evidence>
<feature type="active site" description="Proton donor/acceptor" evidence="4">
    <location>
        <position position="80"/>
    </location>
</feature>
<dbReference type="SUPFAM" id="SSF53223">
    <property type="entry name" value="Aminoacid dehydrogenase-like, N-terminal domain"/>
    <property type="match status" value="1"/>
</dbReference>
<accession>A0A419I6F6</accession>
<dbReference type="AlphaFoldDB" id="A0A419I6F6"/>
<evidence type="ECO:0000256" key="4">
    <source>
        <dbReference type="PIRSR" id="PIRSR000188-1"/>
    </source>
</evidence>
<dbReference type="SUPFAM" id="SSF51735">
    <property type="entry name" value="NAD(P)-binding Rossmann-fold domains"/>
    <property type="match status" value="1"/>
</dbReference>
<gene>
    <name evidence="8" type="ORF">D5S19_10730</name>
</gene>
<name>A0A419I6F6_9PSEU</name>
<evidence type="ECO:0000259" key="7">
    <source>
        <dbReference type="SMART" id="SM00839"/>
    </source>
</evidence>
<dbReference type="CDD" id="cd01075">
    <property type="entry name" value="NAD_bind_Leu_Phe_Val_DH"/>
    <property type="match status" value="1"/>
</dbReference>
<dbReference type="Proteomes" id="UP000285112">
    <property type="component" value="Unassembled WGS sequence"/>
</dbReference>
<dbReference type="Pfam" id="PF02812">
    <property type="entry name" value="ELFV_dehydrog_N"/>
    <property type="match status" value="1"/>
</dbReference>
<feature type="binding site" evidence="5">
    <location>
        <begin position="180"/>
        <end position="185"/>
    </location>
    <ligand>
        <name>NAD(+)</name>
        <dbReference type="ChEBI" id="CHEBI:57540"/>
    </ligand>
</feature>
<evidence type="ECO:0000256" key="1">
    <source>
        <dbReference type="ARBA" id="ARBA00006382"/>
    </source>
</evidence>
<dbReference type="InterPro" id="IPR016211">
    <property type="entry name" value="Glu/Phe/Leu/Val/Trp_DH_bac/arc"/>
</dbReference>
<dbReference type="GO" id="GO:0006520">
    <property type="term" value="P:amino acid metabolic process"/>
    <property type="evidence" value="ECO:0007669"/>
    <property type="project" value="InterPro"/>
</dbReference>
<dbReference type="InterPro" id="IPR006097">
    <property type="entry name" value="Glu/Leu/Phe/Val/Trp_DH_dimer"/>
</dbReference>
<dbReference type="GO" id="GO:0000166">
    <property type="term" value="F:nucleotide binding"/>
    <property type="evidence" value="ECO:0007669"/>
    <property type="project" value="UniProtKB-KW"/>
</dbReference>
<dbReference type="SMART" id="SM00839">
    <property type="entry name" value="ELFV_dehydrog"/>
    <property type="match status" value="1"/>
</dbReference>
<keyword evidence="9" id="KW-1185">Reference proteome</keyword>
<evidence type="ECO:0000256" key="6">
    <source>
        <dbReference type="RuleBase" id="RU004417"/>
    </source>
</evidence>
<sequence>MTEGVFGRHSGHEQVVYCHHEASGLKAIIGIYSTALGPALGGTRFYPYATEDEALDDVLALSKGMAYKNALAGLDLGGGKAVIIGDPATVKSEALLRAYGRFVDSLGGRYLTACDMGTYVRDMDVVARETRYVTGRSPENGGAGDSSVLTAFGVFQGIRASAEHRWGTPELTGRRVGVAGVGKVGHILVDHLVEAGARVVVTDVAEAAVDRVRAAHPDVAVVSDVDAMIGTELDVFAPCARGGVLTDETVAALRAQIVCGAANNQLAHPGVDKLLADRGVLFAPDYLVNAGGVIQVDDERHGFDFARAQRKTAEIFETTKSVYALAEADGVPPAAAADRLAERRIAEVGRLRGILKV</sequence>
<dbReference type="PANTHER" id="PTHR42722">
    <property type="entry name" value="LEUCINE DEHYDROGENASE"/>
    <property type="match status" value="1"/>
</dbReference>
<comment type="similarity">
    <text evidence="1 6">Belongs to the Glu/Leu/Phe/Val dehydrogenases family.</text>
</comment>
<reference evidence="8 9" key="1">
    <citation type="submission" date="2018-09" db="EMBL/GenBank/DDBJ databases">
        <title>YIM PH 21725 draft genome.</title>
        <authorList>
            <person name="Miao C."/>
        </authorList>
    </citation>
    <scope>NUCLEOTIDE SEQUENCE [LARGE SCALE GENOMIC DNA]</scope>
    <source>
        <strain evidence="9">YIM PH21725</strain>
    </source>
</reference>
<keyword evidence="5" id="KW-0547">Nucleotide-binding</keyword>
<dbReference type="PRINTS" id="PR00082">
    <property type="entry name" value="GLFDHDRGNASE"/>
</dbReference>
<keyword evidence="3 5" id="KW-0520">NAD</keyword>
<protein>
    <submittedName>
        <fullName evidence="8">Glu/Leu/Phe/Val dehydrogenase</fullName>
    </submittedName>
</protein>
<proteinExistence type="inferred from homology"/>
<organism evidence="8 9">
    <name type="scientific">Amycolatopsis panacis</name>
    <dbReference type="NCBI Taxonomy" id="2340917"/>
    <lineage>
        <taxon>Bacteria</taxon>
        <taxon>Bacillati</taxon>
        <taxon>Actinomycetota</taxon>
        <taxon>Actinomycetes</taxon>
        <taxon>Pseudonocardiales</taxon>
        <taxon>Pseudonocardiaceae</taxon>
        <taxon>Amycolatopsis</taxon>
    </lineage>
</organism>
<evidence type="ECO:0000313" key="8">
    <source>
        <dbReference type="EMBL" id="RJQ86853.1"/>
    </source>
</evidence>
<dbReference type="PANTHER" id="PTHR42722:SF1">
    <property type="entry name" value="VALINE DEHYDROGENASE"/>
    <property type="match status" value="1"/>
</dbReference>
<dbReference type="OrthoDB" id="9803297at2"/>